<name>A0ABP6L687_9ACTN</name>
<dbReference type="PANTHER" id="PTHR22931:SF9">
    <property type="entry name" value="PYRUVATE, PHOSPHATE DIKINASE 1, CHLOROPLASTIC"/>
    <property type="match status" value="1"/>
</dbReference>
<dbReference type="EMBL" id="BAAAWD010000022">
    <property type="protein sequence ID" value="GAA3034053.1"/>
    <property type="molecule type" value="Genomic_DNA"/>
</dbReference>
<accession>A0ABP6L687</accession>
<evidence type="ECO:0000256" key="1">
    <source>
        <dbReference type="SAM" id="MobiDB-lite"/>
    </source>
</evidence>
<feature type="region of interest" description="Disordered" evidence="1">
    <location>
        <begin position="199"/>
        <end position="227"/>
    </location>
</feature>
<comment type="caution">
    <text evidence="2">The sequence shown here is derived from an EMBL/GenBank/DDBJ whole genome shotgun (WGS) entry which is preliminary data.</text>
</comment>
<feature type="compositionally biased region" description="Polar residues" evidence="1">
    <location>
        <begin position="14"/>
        <end position="26"/>
    </location>
</feature>
<dbReference type="Gene3D" id="3.30.470.20">
    <property type="entry name" value="ATP-grasp fold, B domain"/>
    <property type="match status" value="1"/>
</dbReference>
<dbReference type="InterPro" id="IPR010121">
    <property type="entry name" value="Pyruvate_phosphate_dikinase"/>
</dbReference>
<dbReference type="SUPFAM" id="SSF56059">
    <property type="entry name" value="Glutathione synthetase ATP-binding domain-like"/>
    <property type="match status" value="1"/>
</dbReference>
<gene>
    <name evidence="2" type="ORF">GCM10017559_71910</name>
</gene>
<evidence type="ECO:0000313" key="2">
    <source>
        <dbReference type="EMBL" id="GAA3034053.1"/>
    </source>
</evidence>
<sequence>MFGKTVQGIEGRACSTTPWSGSRTAATTWSWRRPTCGPWVATYKEIVRAHTGEDIPGRPYLQMRMAVEAVFSLLERAARRAVTAARSASRPTWGTAVSVARWCSATAGMDSGTRVAFTRDPGTGQQGVYGDYLQNAHGEDVRSRASATPCRCRSSGRIDRPVYDELMHTMRTLEEHYRRPVRHRSFTVERGKLWMLADPRGQAHPGRRVPHQPCSSSTRASSTSTRR</sequence>
<dbReference type="RefSeq" id="WP_344904723.1">
    <property type="nucleotide sequence ID" value="NZ_BAAAWD010000022.1"/>
</dbReference>
<keyword evidence="3" id="KW-1185">Reference proteome</keyword>
<protein>
    <recommendedName>
        <fullName evidence="4">Transposase DDE domain-containing protein</fullName>
    </recommendedName>
</protein>
<feature type="compositionally biased region" description="Low complexity" evidence="1">
    <location>
        <begin position="215"/>
        <end position="227"/>
    </location>
</feature>
<evidence type="ECO:0008006" key="4">
    <source>
        <dbReference type="Google" id="ProtNLM"/>
    </source>
</evidence>
<organism evidence="2 3">
    <name type="scientific">Streptosporangium longisporum</name>
    <dbReference type="NCBI Taxonomy" id="46187"/>
    <lineage>
        <taxon>Bacteria</taxon>
        <taxon>Bacillati</taxon>
        <taxon>Actinomycetota</taxon>
        <taxon>Actinomycetes</taxon>
        <taxon>Streptosporangiales</taxon>
        <taxon>Streptosporangiaceae</taxon>
        <taxon>Streptosporangium</taxon>
    </lineage>
</organism>
<dbReference type="Proteomes" id="UP001499930">
    <property type="component" value="Unassembled WGS sequence"/>
</dbReference>
<proteinExistence type="predicted"/>
<reference evidence="3" key="1">
    <citation type="journal article" date="2019" name="Int. J. Syst. Evol. Microbiol.">
        <title>The Global Catalogue of Microorganisms (GCM) 10K type strain sequencing project: providing services to taxonomists for standard genome sequencing and annotation.</title>
        <authorList>
            <consortium name="The Broad Institute Genomics Platform"/>
            <consortium name="The Broad Institute Genome Sequencing Center for Infectious Disease"/>
            <person name="Wu L."/>
            <person name="Ma J."/>
        </authorList>
    </citation>
    <scope>NUCLEOTIDE SEQUENCE [LARGE SCALE GENOMIC DNA]</scope>
    <source>
        <strain evidence="3">JCM 3106</strain>
    </source>
</reference>
<feature type="region of interest" description="Disordered" evidence="1">
    <location>
        <begin position="1"/>
        <end position="26"/>
    </location>
</feature>
<dbReference type="PANTHER" id="PTHR22931">
    <property type="entry name" value="PHOSPHOENOLPYRUVATE DIKINASE-RELATED"/>
    <property type="match status" value="1"/>
</dbReference>
<evidence type="ECO:0000313" key="3">
    <source>
        <dbReference type="Proteomes" id="UP001499930"/>
    </source>
</evidence>